<dbReference type="EMBL" id="ASPP01019671">
    <property type="protein sequence ID" value="ETO14900.1"/>
    <property type="molecule type" value="Genomic_DNA"/>
</dbReference>
<dbReference type="AlphaFoldDB" id="X6MPC0"/>
<proteinExistence type="predicted"/>
<feature type="compositionally biased region" description="Basic and acidic residues" evidence="1">
    <location>
        <begin position="372"/>
        <end position="404"/>
    </location>
</feature>
<dbReference type="SMART" id="SM01052">
    <property type="entry name" value="CAP_GLY"/>
    <property type="match status" value="2"/>
</dbReference>
<dbReference type="SUPFAM" id="SSF74924">
    <property type="entry name" value="Cap-Gly domain"/>
    <property type="match status" value="3"/>
</dbReference>
<evidence type="ECO:0000313" key="4">
    <source>
        <dbReference type="Proteomes" id="UP000023152"/>
    </source>
</evidence>
<dbReference type="Gene3D" id="2.30.30.190">
    <property type="entry name" value="CAP Gly-rich-like domain"/>
    <property type="match status" value="3"/>
</dbReference>
<sequence length="404" mass="46652">MIGIELETWSANATNGGSFMGTKYFESAPGKGYFIRKYSYASLNDIMNNSKAKSILQQGSLTLENFDSKALVVYFEEDKHVVTSEGQSGKVAFIEKVKFSTKEMVGLLLDEWDPNGHNGRVRGETYFLDEFGWFVPVDCVIEKITNDEEWKNKREEMQRQKSEKQIQRVQIKGGLRGLVRFCGKTIFDNSKWMRLFYSSKINSRRTKNGKTEIVRFVGEAKFAKKPDHNQIDPQKNLRSQIHWSLTDFSKGEEIVGLELSQWTQGVHDGKMNGKEYFKNKEKPWLFHSQGIRDAVLNSEKNANNDDTNNNNNNDKKGTSKARIRHEANKMKSKNADIGEKLTPYQMDEIKQKAKYLQRLNDLENGNIDLEAEDRGKTGTRQKETQAFVREKSHNGFDHKEMEIW</sequence>
<evidence type="ECO:0000259" key="2">
    <source>
        <dbReference type="PROSITE" id="PS50245"/>
    </source>
</evidence>
<accession>X6MPC0</accession>
<comment type="caution">
    <text evidence="3">The sequence shown here is derived from an EMBL/GenBank/DDBJ whole genome shotgun (WGS) entry which is preliminary data.</text>
</comment>
<dbReference type="PROSITE" id="PS50245">
    <property type="entry name" value="CAP_GLY_2"/>
    <property type="match status" value="1"/>
</dbReference>
<evidence type="ECO:0000256" key="1">
    <source>
        <dbReference type="SAM" id="MobiDB-lite"/>
    </source>
</evidence>
<feature type="compositionally biased region" description="Low complexity" evidence="1">
    <location>
        <begin position="300"/>
        <end position="312"/>
    </location>
</feature>
<dbReference type="Pfam" id="PF01302">
    <property type="entry name" value="CAP_GLY"/>
    <property type="match status" value="1"/>
</dbReference>
<dbReference type="InterPro" id="IPR036859">
    <property type="entry name" value="CAP-Gly_dom_sf"/>
</dbReference>
<evidence type="ECO:0000313" key="3">
    <source>
        <dbReference type="EMBL" id="ETO14900.1"/>
    </source>
</evidence>
<protein>
    <recommendedName>
        <fullName evidence="2">CAP-Gly domain-containing protein</fullName>
    </recommendedName>
</protein>
<name>X6MPC0_RETFI</name>
<dbReference type="InterPro" id="IPR000938">
    <property type="entry name" value="CAP-Gly_domain"/>
</dbReference>
<organism evidence="3 4">
    <name type="scientific">Reticulomyxa filosa</name>
    <dbReference type="NCBI Taxonomy" id="46433"/>
    <lineage>
        <taxon>Eukaryota</taxon>
        <taxon>Sar</taxon>
        <taxon>Rhizaria</taxon>
        <taxon>Retaria</taxon>
        <taxon>Foraminifera</taxon>
        <taxon>Monothalamids</taxon>
        <taxon>Reticulomyxidae</taxon>
        <taxon>Reticulomyxa</taxon>
    </lineage>
</organism>
<reference evidence="3 4" key="1">
    <citation type="journal article" date="2013" name="Curr. Biol.">
        <title>The Genome of the Foraminiferan Reticulomyxa filosa.</title>
        <authorList>
            <person name="Glockner G."/>
            <person name="Hulsmann N."/>
            <person name="Schleicher M."/>
            <person name="Noegel A.A."/>
            <person name="Eichinger L."/>
            <person name="Gallinger C."/>
            <person name="Pawlowski J."/>
            <person name="Sierra R."/>
            <person name="Euteneuer U."/>
            <person name="Pillet L."/>
            <person name="Moustafa A."/>
            <person name="Platzer M."/>
            <person name="Groth M."/>
            <person name="Szafranski K."/>
            <person name="Schliwa M."/>
        </authorList>
    </citation>
    <scope>NUCLEOTIDE SEQUENCE [LARGE SCALE GENOMIC DNA]</scope>
</reference>
<feature type="region of interest" description="Disordered" evidence="1">
    <location>
        <begin position="370"/>
        <end position="404"/>
    </location>
</feature>
<keyword evidence="4" id="KW-1185">Reference proteome</keyword>
<feature type="domain" description="CAP-Gly" evidence="2">
    <location>
        <begin position="1"/>
        <end position="36"/>
    </location>
</feature>
<gene>
    <name evidence="3" type="ORF">RFI_22466</name>
</gene>
<feature type="region of interest" description="Disordered" evidence="1">
    <location>
        <begin position="299"/>
        <end position="321"/>
    </location>
</feature>
<dbReference type="OrthoDB" id="2130750at2759"/>
<dbReference type="Proteomes" id="UP000023152">
    <property type="component" value="Unassembled WGS sequence"/>
</dbReference>